<feature type="region of interest" description="Disordered" evidence="1">
    <location>
        <begin position="1"/>
        <end position="70"/>
    </location>
</feature>
<gene>
    <name evidence="2" type="ORF">KTC_25500</name>
</gene>
<organism evidence="2">
    <name type="scientific">Thermosporothrix sp. COM3</name>
    <dbReference type="NCBI Taxonomy" id="2490863"/>
    <lineage>
        <taxon>Bacteria</taxon>
        <taxon>Bacillati</taxon>
        <taxon>Chloroflexota</taxon>
        <taxon>Ktedonobacteria</taxon>
        <taxon>Ktedonobacterales</taxon>
        <taxon>Thermosporotrichaceae</taxon>
        <taxon>Thermosporothrix</taxon>
    </lineage>
</organism>
<dbReference type="AlphaFoldDB" id="A0A455SLF4"/>
<evidence type="ECO:0000313" key="2">
    <source>
        <dbReference type="EMBL" id="BBH87799.1"/>
    </source>
</evidence>
<proteinExistence type="predicted"/>
<accession>A0A455SLF4</accession>
<sequence length="70" mass="7227">MGALSGGDSSGGSGEPPNALNHPSQLRAIEDTQAKDTKKRPCTSTGSLHQHDTEEITKGERVDNTAPLAG</sequence>
<dbReference type="EMBL" id="AP019376">
    <property type="protein sequence ID" value="BBH87799.1"/>
    <property type="molecule type" value="Genomic_DNA"/>
</dbReference>
<feature type="compositionally biased region" description="Basic and acidic residues" evidence="1">
    <location>
        <begin position="49"/>
        <end position="63"/>
    </location>
</feature>
<evidence type="ECO:0000256" key="1">
    <source>
        <dbReference type="SAM" id="MobiDB-lite"/>
    </source>
</evidence>
<name>A0A455SLF4_9CHLR</name>
<reference evidence="2" key="1">
    <citation type="submission" date="2018-12" db="EMBL/GenBank/DDBJ databases">
        <title>Novel natural products biosynthetic potential of the class Ktedonobacteria.</title>
        <authorList>
            <person name="Zheng Y."/>
            <person name="Saitou A."/>
            <person name="Wang C.M."/>
            <person name="Toyoda A."/>
            <person name="Minakuchi Y."/>
            <person name="Sekiguchi Y."/>
            <person name="Ueda K."/>
            <person name="Takano H."/>
            <person name="Sakai Y."/>
            <person name="Yokota A."/>
            <person name="Yabe S."/>
        </authorList>
    </citation>
    <scope>NUCLEOTIDE SEQUENCE</scope>
    <source>
        <strain evidence="2">COM3</strain>
    </source>
</reference>
<feature type="compositionally biased region" description="Gly residues" evidence="1">
    <location>
        <begin position="1"/>
        <end position="14"/>
    </location>
</feature>
<protein>
    <submittedName>
        <fullName evidence="2">Uncharacterized protein</fullName>
    </submittedName>
</protein>